<feature type="domain" description="HTH tetR-type" evidence="6">
    <location>
        <begin position="8"/>
        <end position="68"/>
    </location>
</feature>
<protein>
    <submittedName>
        <fullName evidence="7">TetR/AcrR family transcriptional regulator</fullName>
    </submittedName>
</protein>
<evidence type="ECO:0000313" key="7">
    <source>
        <dbReference type="EMBL" id="WTR67901.1"/>
    </source>
</evidence>
<evidence type="ECO:0000256" key="5">
    <source>
        <dbReference type="SAM" id="MobiDB-lite"/>
    </source>
</evidence>
<keyword evidence="2 4" id="KW-0238">DNA-binding</keyword>
<evidence type="ECO:0000256" key="3">
    <source>
        <dbReference type="ARBA" id="ARBA00023163"/>
    </source>
</evidence>
<keyword evidence="3" id="KW-0804">Transcription</keyword>
<dbReference type="InterPro" id="IPR036271">
    <property type="entry name" value="Tet_transcr_reg_TetR-rel_C_sf"/>
</dbReference>
<dbReference type="RefSeq" id="WP_406333086.1">
    <property type="nucleotide sequence ID" value="NZ_CP108188.1"/>
</dbReference>
<dbReference type="InterPro" id="IPR050109">
    <property type="entry name" value="HTH-type_TetR-like_transc_reg"/>
</dbReference>
<name>A0ABZ1L2P8_9ACTN</name>
<gene>
    <name evidence="7" type="ORF">OG814_00725</name>
    <name evidence="8" type="ORF">OG814_40605</name>
</gene>
<dbReference type="InterPro" id="IPR001647">
    <property type="entry name" value="HTH_TetR"/>
</dbReference>
<feature type="DNA-binding region" description="H-T-H motif" evidence="4">
    <location>
        <begin position="31"/>
        <end position="50"/>
    </location>
</feature>
<proteinExistence type="predicted"/>
<dbReference type="SUPFAM" id="SSF48498">
    <property type="entry name" value="Tetracyclin repressor-like, C-terminal domain"/>
    <property type="match status" value="1"/>
</dbReference>
<dbReference type="InterPro" id="IPR009057">
    <property type="entry name" value="Homeodomain-like_sf"/>
</dbReference>
<evidence type="ECO:0000313" key="9">
    <source>
        <dbReference type="Proteomes" id="UP001622594"/>
    </source>
</evidence>
<reference evidence="7 9" key="1">
    <citation type="submission" date="2022-10" db="EMBL/GenBank/DDBJ databases">
        <title>The complete genomes of actinobacterial strains from the NBC collection.</title>
        <authorList>
            <person name="Joergensen T.S."/>
            <person name="Alvarez Arevalo M."/>
            <person name="Sterndorff E.B."/>
            <person name="Faurdal D."/>
            <person name="Vuksanovic O."/>
            <person name="Mourched A.-S."/>
            <person name="Charusanti P."/>
            <person name="Shaw S."/>
            <person name="Blin K."/>
            <person name="Weber T."/>
        </authorList>
    </citation>
    <scope>NUCLEOTIDE SEQUENCE [LARGE SCALE GENOMIC DNA]</scope>
    <source>
        <strain evidence="7 9">NBC_00123</strain>
    </source>
</reference>
<dbReference type="InterPro" id="IPR023772">
    <property type="entry name" value="DNA-bd_HTH_TetR-type_CS"/>
</dbReference>
<evidence type="ECO:0000259" key="6">
    <source>
        <dbReference type="PROSITE" id="PS50977"/>
    </source>
</evidence>
<sequence>MTKQERAVRTRAAVLRSAAEIFDTDGFVSASLSAISQRAGVSNGALHFHFANKGALAEAIEKAAEQRLWRITGPAPDGSGGYEGCHGHGSPSGAGARGESRAEGEGQREGEGEVDLIQSLVETSHELFDALNSDVILRAGFTLGCEPSWSSLVDLHGQWRDWIDGTLRHAAKNGALAEGTEPEDVVTVVAASTVGFEALGRKDPSWLSSQRLTQFWKFMLPRLVPPGTGPQKGT</sequence>
<dbReference type="Gene3D" id="1.10.357.10">
    <property type="entry name" value="Tetracycline Repressor, domain 2"/>
    <property type="match status" value="2"/>
</dbReference>
<dbReference type="PANTHER" id="PTHR30055:SF234">
    <property type="entry name" value="HTH-TYPE TRANSCRIPTIONAL REGULATOR BETI"/>
    <property type="match status" value="1"/>
</dbReference>
<feature type="compositionally biased region" description="Basic and acidic residues" evidence="5">
    <location>
        <begin position="98"/>
        <end position="111"/>
    </location>
</feature>
<dbReference type="PANTHER" id="PTHR30055">
    <property type="entry name" value="HTH-TYPE TRANSCRIPTIONAL REGULATOR RUTR"/>
    <property type="match status" value="1"/>
</dbReference>
<organism evidence="7 9">
    <name type="scientific">Streptomyces zaomyceticus</name>
    <dbReference type="NCBI Taxonomy" id="68286"/>
    <lineage>
        <taxon>Bacteria</taxon>
        <taxon>Bacillati</taxon>
        <taxon>Actinomycetota</taxon>
        <taxon>Actinomycetes</taxon>
        <taxon>Kitasatosporales</taxon>
        <taxon>Streptomycetaceae</taxon>
        <taxon>Streptomyces</taxon>
    </lineage>
</organism>
<dbReference type="PRINTS" id="PR00455">
    <property type="entry name" value="HTHTETR"/>
</dbReference>
<dbReference type="PROSITE" id="PS50977">
    <property type="entry name" value="HTH_TETR_2"/>
    <property type="match status" value="1"/>
</dbReference>
<evidence type="ECO:0000313" key="8">
    <source>
        <dbReference type="EMBL" id="WTR75117.1"/>
    </source>
</evidence>
<dbReference type="EMBL" id="CP108188">
    <property type="protein sequence ID" value="WTR67901.1"/>
    <property type="molecule type" value="Genomic_DNA"/>
</dbReference>
<keyword evidence="9" id="KW-1185">Reference proteome</keyword>
<feature type="region of interest" description="Disordered" evidence="5">
    <location>
        <begin position="79"/>
        <end position="112"/>
    </location>
</feature>
<dbReference type="PROSITE" id="PS01081">
    <property type="entry name" value="HTH_TETR_1"/>
    <property type="match status" value="1"/>
</dbReference>
<evidence type="ECO:0000256" key="1">
    <source>
        <dbReference type="ARBA" id="ARBA00023015"/>
    </source>
</evidence>
<keyword evidence="1" id="KW-0805">Transcription regulation</keyword>
<dbReference type="EMBL" id="CP108188">
    <property type="protein sequence ID" value="WTR75117.1"/>
    <property type="molecule type" value="Genomic_DNA"/>
</dbReference>
<dbReference type="SUPFAM" id="SSF46689">
    <property type="entry name" value="Homeodomain-like"/>
    <property type="match status" value="1"/>
</dbReference>
<dbReference type="Proteomes" id="UP001622594">
    <property type="component" value="Chromosome"/>
</dbReference>
<accession>A0ABZ1L2P8</accession>
<dbReference type="Pfam" id="PF00440">
    <property type="entry name" value="TetR_N"/>
    <property type="match status" value="1"/>
</dbReference>
<evidence type="ECO:0000256" key="4">
    <source>
        <dbReference type="PROSITE-ProRule" id="PRU00335"/>
    </source>
</evidence>
<evidence type="ECO:0000256" key="2">
    <source>
        <dbReference type="ARBA" id="ARBA00023125"/>
    </source>
</evidence>